<comment type="similarity">
    <text evidence="2">Belongs to the SusD family.</text>
</comment>
<dbReference type="SUPFAM" id="SSF48452">
    <property type="entry name" value="TPR-like"/>
    <property type="match status" value="1"/>
</dbReference>
<keyword evidence="4" id="KW-0472">Membrane</keyword>
<evidence type="ECO:0000259" key="8">
    <source>
        <dbReference type="Pfam" id="PF14322"/>
    </source>
</evidence>
<dbReference type="AlphaFoldDB" id="A0A1H4EWR9"/>
<sequence>MIKKLHHRLLVLLAAISAAACTDYLDVLPEGTPELRDIFKTETQAEKFLATLYNYIPNVTGYRPMPDYCAGGDVMTGWVGAVRYFPYKSLLYNEESATTTYFGMWNVKGNPSGSQNYDLFKGIRYCYILLDNVDKVPGLDPKTRNQWIGEAKFLIAYYHWQLMSYYGPTVIVEREIGQNETDESVIYPERRPYDECVTFVTRLLDEAAALMAATQPAGKLGRATSVAAKAIKARVLLYAASPLVNGNSEFYAGFKDKSGRHLIAQEYDPEKWEKARTAAQEAIALAEENGYKLYENPTAAALPDAERGEINYHDLFVEPTWPQNPEYLWASGDQTYIRNVQFRGGARIEDPYNTSSFNPYVVPTFELVETYYSKNGLPMDADPETKGLDLYKMDPDKETALLHLNREPRFYASVGYDRGPYEINNQSFTLHCRKGERQGSTGNIAHEYQSCTGYVLKKWIHRTLAYDKGSQQYTYREYPFPLIRLAELYLSYAEADFEYTGSLGSQSLVYLNKVRKRAGLPDFEVSWNRAGGIPQGQKLRDVLHQERLIELAMEARWFHDIRRWKTAGKMLGHTPKSWNLEASDGPGFYQVVNMKESGTRTFITPKSYWMAIPLSQININQNLVQNPGY</sequence>
<keyword evidence="10" id="KW-1185">Reference proteome</keyword>
<dbReference type="Pfam" id="PF14322">
    <property type="entry name" value="SusD-like_3"/>
    <property type="match status" value="1"/>
</dbReference>
<dbReference type="Proteomes" id="UP000183253">
    <property type="component" value="Unassembled WGS sequence"/>
</dbReference>
<evidence type="ECO:0000256" key="5">
    <source>
        <dbReference type="ARBA" id="ARBA00023237"/>
    </source>
</evidence>
<dbReference type="InterPro" id="IPR011990">
    <property type="entry name" value="TPR-like_helical_dom_sf"/>
</dbReference>
<feature type="domain" description="RagB/SusD" evidence="7">
    <location>
        <begin position="326"/>
        <end position="629"/>
    </location>
</feature>
<dbReference type="InterPro" id="IPR012944">
    <property type="entry name" value="SusD_RagB_dom"/>
</dbReference>
<keyword evidence="5" id="KW-0998">Cell outer membrane</keyword>
<accession>A0A1H4EWR9</accession>
<dbReference type="STRING" id="1033731.SAMN05444145_108123"/>
<evidence type="ECO:0000256" key="3">
    <source>
        <dbReference type="ARBA" id="ARBA00022729"/>
    </source>
</evidence>
<evidence type="ECO:0000259" key="7">
    <source>
        <dbReference type="Pfam" id="PF07980"/>
    </source>
</evidence>
<dbReference type="Gene3D" id="1.25.40.390">
    <property type="match status" value="1"/>
</dbReference>
<evidence type="ECO:0000313" key="9">
    <source>
        <dbReference type="EMBL" id="SEA89426.1"/>
    </source>
</evidence>
<dbReference type="GO" id="GO:0009279">
    <property type="term" value="C:cell outer membrane"/>
    <property type="evidence" value="ECO:0007669"/>
    <property type="project" value="UniProtKB-SubCell"/>
</dbReference>
<name>A0A1H4EWR9_9BACT</name>
<feature type="domain" description="SusD-like N-terminal" evidence="8">
    <location>
        <begin position="115"/>
        <end position="237"/>
    </location>
</feature>
<feature type="chain" id="PRO_5010307357" evidence="6">
    <location>
        <begin position="21"/>
        <end position="629"/>
    </location>
</feature>
<gene>
    <name evidence="9" type="ORF">SAMN05444145_108123</name>
</gene>
<comment type="subcellular location">
    <subcellularLocation>
        <location evidence="1">Cell outer membrane</location>
    </subcellularLocation>
</comment>
<evidence type="ECO:0000256" key="4">
    <source>
        <dbReference type="ARBA" id="ARBA00023136"/>
    </source>
</evidence>
<dbReference type="PROSITE" id="PS51257">
    <property type="entry name" value="PROKAR_LIPOPROTEIN"/>
    <property type="match status" value="1"/>
</dbReference>
<feature type="signal peptide" evidence="6">
    <location>
        <begin position="1"/>
        <end position="20"/>
    </location>
</feature>
<dbReference type="OrthoDB" id="724176at2"/>
<organism evidence="9 10">
    <name type="scientific">Alistipes timonensis JC136</name>
    <dbReference type="NCBI Taxonomy" id="1033731"/>
    <lineage>
        <taxon>Bacteria</taxon>
        <taxon>Pseudomonadati</taxon>
        <taxon>Bacteroidota</taxon>
        <taxon>Bacteroidia</taxon>
        <taxon>Bacteroidales</taxon>
        <taxon>Rikenellaceae</taxon>
        <taxon>Alistipes</taxon>
    </lineage>
</organism>
<dbReference type="Pfam" id="PF07980">
    <property type="entry name" value="SusD_RagB"/>
    <property type="match status" value="1"/>
</dbReference>
<protein>
    <submittedName>
        <fullName evidence="9">Starch-binding associating with outer membrane</fullName>
    </submittedName>
</protein>
<evidence type="ECO:0000256" key="6">
    <source>
        <dbReference type="SAM" id="SignalP"/>
    </source>
</evidence>
<evidence type="ECO:0000313" key="10">
    <source>
        <dbReference type="Proteomes" id="UP000183253"/>
    </source>
</evidence>
<evidence type="ECO:0000256" key="2">
    <source>
        <dbReference type="ARBA" id="ARBA00006275"/>
    </source>
</evidence>
<dbReference type="InterPro" id="IPR033985">
    <property type="entry name" value="SusD-like_N"/>
</dbReference>
<dbReference type="EMBL" id="FNRI01000008">
    <property type="protein sequence ID" value="SEA89426.1"/>
    <property type="molecule type" value="Genomic_DNA"/>
</dbReference>
<evidence type="ECO:0000256" key="1">
    <source>
        <dbReference type="ARBA" id="ARBA00004442"/>
    </source>
</evidence>
<proteinExistence type="inferred from homology"/>
<keyword evidence="3 6" id="KW-0732">Signal</keyword>
<reference evidence="9 10" key="1">
    <citation type="submission" date="2016-10" db="EMBL/GenBank/DDBJ databases">
        <authorList>
            <person name="de Groot N.N."/>
        </authorList>
    </citation>
    <scope>NUCLEOTIDE SEQUENCE [LARGE SCALE GENOMIC DNA]</scope>
    <source>
        <strain evidence="9 10">DSM 25383</strain>
    </source>
</reference>
<dbReference type="RefSeq" id="WP_010264995.1">
    <property type="nucleotide sequence ID" value="NZ_CAEG01000015.1"/>
</dbReference>